<gene>
    <name evidence="1" type="ORF">HK097_001987</name>
</gene>
<reference evidence="1" key="1">
    <citation type="submission" date="2020-05" db="EMBL/GenBank/DDBJ databases">
        <title>Phylogenomic resolution of chytrid fungi.</title>
        <authorList>
            <person name="Stajich J.E."/>
            <person name="Amses K."/>
            <person name="Simmons R."/>
            <person name="Seto K."/>
            <person name="Myers J."/>
            <person name="Bonds A."/>
            <person name="Quandt C.A."/>
            <person name="Barry K."/>
            <person name="Liu P."/>
            <person name="Grigoriev I."/>
            <person name="Longcore J.E."/>
            <person name="James T.Y."/>
        </authorList>
    </citation>
    <scope>NUCLEOTIDE SEQUENCE</scope>
    <source>
        <strain evidence="1">JEL0318</strain>
    </source>
</reference>
<dbReference type="EMBL" id="JADGJD010000141">
    <property type="protein sequence ID" value="KAJ3054378.1"/>
    <property type="molecule type" value="Genomic_DNA"/>
</dbReference>
<organism evidence="1 2">
    <name type="scientific">Rhizophlyctis rosea</name>
    <dbReference type="NCBI Taxonomy" id="64517"/>
    <lineage>
        <taxon>Eukaryota</taxon>
        <taxon>Fungi</taxon>
        <taxon>Fungi incertae sedis</taxon>
        <taxon>Chytridiomycota</taxon>
        <taxon>Chytridiomycota incertae sedis</taxon>
        <taxon>Chytridiomycetes</taxon>
        <taxon>Rhizophlyctidales</taxon>
        <taxon>Rhizophlyctidaceae</taxon>
        <taxon>Rhizophlyctis</taxon>
    </lineage>
</organism>
<dbReference type="Proteomes" id="UP001212841">
    <property type="component" value="Unassembled WGS sequence"/>
</dbReference>
<protein>
    <submittedName>
        <fullName evidence="1">Uncharacterized protein</fullName>
    </submittedName>
</protein>
<sequence>MFRLRTGLLNHPFPSPRTLCPLHRLRPLHPLPTSNSHTRTFTSTSFHVNNLLCSLRRTLKHRLNLGQTLVISLAFNWTLSIFIQEYRIGGFLDRMETNIPKLAKVGELMDLVREERVDVKRLIEYVRFRVMEDVGLVGREDFVELFEDVRKKVLEGGLEVADGDGVLVLERSAEAFQAPKGE</sequence>
<keyword evidence="2" id="KW-1185">Reference proteome</keyword>
<comment type="caution">
    <text evidence="1">The sequence shown here is derived from an EMBL/GenBank/DDBJ whole genome shotgun (WGS) entry which is preliminary data.</text>
</comment>
<evidence type="ECO:0000313" key="1">
    <source>
        <dbReference type="EMBL" id="KAJ3054378.1"/>
    </source>
</evidence>
<proteinExistence type="predicted"/>
<accession>A0AAD5X7A2</accession>
<name>A0AAD5X7A2_9FUNG</name>
<dbReference type="AlphaFoldDB" id="A0AAD5X7A2"/>
<evidence type="ECO:0000313" key="2">
    <source>
        <dbReference type="Proteomes" id="UP001212841"/>
    </source>
</evidence>